<name>A0A0G3HBH7_9CORY</name>
<keyword evidence="2" id="KW-1185">Reference proteome</keyword>
<dbReference type="STRING" id="1072256.CUTER_00115"/>
<accession>A0A0G3HBH7</accession>
<gene>
    <name evidence="1" type="ORF">CUTER_00115</name>
</gene>
<dbReference type="OrthoDB" id="4428158at2"/>
<sequence length="86" mass="9185">MRRLSTEQLLLVADQFCATAGVHVRSFSALAACAAVPGARVDGVAVQLSPAAAARELADAIRRMEPLSARNEDFARVSAGVYRRWA</sequence>
<dbReference type="KEGG" id="cut:CUTER_00115"/>
<dbReference type="AlphaFoldDB" id="A0A0G3HBH7"/>
<reference evidence="2" key="2">
    <citation type="submission" date="2015-05" db="EMBL/GenBank/DDBJ databases">
        <title>Complete genome sequence of Corynebacterium uterequi DSM 45634, isolated from the uterus of a maiden mare.</title>
        <authorList>
            <person name="Ruckert C."/>
            <person name="Albersmeier A."/>
            <person name="Winkler A."/>
            <person name="Tauch A."/>
        </authorList>
    </citation>
    <scope>NUCLEOTIDE SEQUENCE [LARGE SCALE GENOMIC DNA]</scope>
    <source>
        <strain evidence="2">DSM 45634</strain>
    </source>
</reference>
<dbReference type="RefSeq" id="WP_047258720.1">
    <property type="nucleotide sequence ID" value="NZ_CP011546.1"/>
</dbReference>
<dbReference type="Proteomes" id="UP000035548">
    <property type="component" value="Chromosome"/>
</dbReference>
<evidence type="ECO:0008006" key="3">
    <source>
        <dbReference type="Google" id="ProtNLM"/>
    </source>
</evidence>
<organism evidence="1 2">
    <name type="scientific">Corynebacterium uterequi</name>
    <dbReference type="NCBI Taxonomy" id="1072256"/>
    <lineage>
        <taxon>Bacteria</taxon>
        <taxon>Bacillati</taxon>
        <taxon>Actinomycetota</taxon>
        <taxon>Actinomycetes</taxon>
        <taxon>Mycobacteriales</taxon>
        <taxon>Corynebacteriaceae</taxon>
        <taxon>Corynebacterium</taxon>
    </lineage>
</organism>
<proteinExistence type="predicted"/>
<evidence type="ECO:0000313" key="2">
    <source>
        <dbReference type="Proteomes" id="UP000035548"/>
    </source>
</evidence>
<reference evidence="1 2" key="1">
    <citation type="journal article" date="2015" name="Genome Announc.">
        <title>Virulence Factor Genes Detected in the Complete Genome Sequence of Corynebacterium uterequi DSM 45634, Isolated from the Uterus of a Maiden Mare.</title>
        <authorList>
            <person name="Ruckert C."/>
            <person name="Kriete M."/>
            <person name="Jaenicke S."/>
            <person name="Winkler A."/>
            <person name="Tauch A."/>
        </authorList>
    </citation>
    <scope>NUCLEOTIDE SEQUENCE [LARGE SCALE GENOMIC DNA]</scope>
    <source>
        <strain evidence="1 2">DSM 45634</strain>
    </source>
</reference>
<evidence type="ECO:0000313" key="1">
    <source>
        <dbReference type="EMBL" id="AKK10055.1"/>
    </source>
</evidence>
<dbReference type="PATRIC" id="fig|1072256.5.peg.23"/>
<protein>
    <recommendedName>
        <fullName evidence="3">TetR family transcriptional regulator</fullName>
    </recommendedName>
</protein>
<dbReference type="EMBL" id="CP011546">
    <property type="protein sequence ID" value="AKK10055.1"/>
    <property type="molecule type" value="Genomic_DNA"/>
</dbReference>